<evidence type="ECO:0000313" key="1">
    <source>
        <dbReference type="EMBL" id="MBU5485525.1"/>
    </source>
</evidence>
<dbReference type="Pfam" id="PF13646">
    <property type="entry name" value="HEAT_2"/>
    <property type="match status" value="1"/>
</dbReference>
<comment type="caution">
    <text evidence="1">The sequence shown here is derived from an EMBL/GenBank/DDBJ whole genome shotgun (WGS) entry which is preliminary data.</text>
</comment>
<organism evidence="1 2">
    <name type="scientific">Clostridium mobile</name>
    <dbReference type="NCBI Taxonomy" id="2841512"/>
    <lineage>
        <taxon>Bacteria</taxon>
        <taxon>Bacillati</taxon>
        <taxon>Bacillota</taxon>
        <taxon>Clostridia</taxon>
        <taxon>Eubacteriales</taxon>
        <taxon>Clostridiaceae</taxon>
        <taxon>Clostridium</taxon>
    </lineage>
</organism>
<dbReference type="Proteomes" id="UP000726170">
    <property type="component" value="Unassembled WGS sequence"/>
</dbReference>
<dbReference type="RefSeq" id="WP_216440063.1">
    <property type="nucleotide sequence ID" value="NZ_JAHLQF010000003.1"/>
</dbReference>
<name>A0ABS6EKI2_9CLOT</name>
<sequence>MNKGLINIQWEKVEEYSEEEITYFLFVEGKTLDAICKIRNINKETAKRHIIEGKIKYGILAKSENEEELLKNISRAGKGDKLEIINSLEKEMKSKLISYIKNNYVEMYPKEKETAIWIIGELKEISCNDILLKSSVHKFVNVRRMAISAMGKIGDKSLELPLMRALDDENPQVVLYAINGLIKIKSEKAYDKINNILVNTSKEYIKRAALRYMDEINSNGQGE</sequence>
<protein>
    <submittedName>
        <fullName evidence="1">HEAT repeat domain-containing protein</fullName>
    </submittedName>
</protein>
<evidence type="ECO:0000313" key="2">
    <source>
        <dbReference type="Proteomes" id="UP000726170"/>
    </source>
</evidence>
<gene>
    <name evidence="1" type="ORF">KQI86_14480</name>
</gene>
<proteinExistence type="predicted"/>
<dbReference type="EMBL" id="JAHLQF010000003">
    <property type="protein sequence ID" value="MBU5485525.1"/>
    <property type="molecule type" value="Genomic_DNA"/>
</dbReference>
<reference evidence="1 2" key="1">
    <citation type="submission" date="2021-06" db="EMBL/GenBank/DDBJ databases">
        <authorList>
            <person name="Sun Q."/>
            <person name="Li D."/>
        </authorList>
    </citation>
    <scope>NUCLEOTIDE SEQUENCE [LARGE SCALE GENOMIC DNA]</scope>
    <source>
        <strain evidence="1 2">MSJ-11</strain>
    </source>
</reference>
<keyword evidence="2" id="KW-1185">Reference proteome</keyword>
<accession>A0ABS6EKI2</accession>